<gene>
    <name evidence="2" type="ORF">HDF16_002216</name>
</gene>
<sequence length="193" mass="22577">MRRLTFQRRLAFTLCLFITPALNAALRPVSCFLHPAFQRSEDPLSQKEIEELRDTNRMPNERVMAFIKFMDERTEAIRKLTTGPRRPGREQDIHDTLEQFIAIADNLEDNLNEYGPRHRDIRKALPKLLRAIDRWSSVIKSPPDDDAYNISRKLSLESIRDLREDAEHLIDDQKTWFAAHPLQKDAEGNVVEE</sequence>
<name>A0A7W7ZCS5_9BACT</name>
<evidence type="ECO:0000313" key="2">
    <source>
        <dbReference type="EMBL" id="MBB5057510.1"/>
    </source>
</evidence>
<feature type="signal peptide" evidence="1">
    <location>
        <begin position="1"/>
        <end position="24"/>
    </location>
</feature>
<keyword evidence="3" id="KW-1185">Reference proteome</keyword>
<evidence type="ECO:0000256" key="1">
    <source>
        <dbReference type="SAM" id="SignalP"/>
    </source>
</evidence>
<proteinExistence type="predicted"/>
<keyword evidence="1" id="KW-0732">Signal</keyword>
<reference evidence="2 3" key="1">
    <citation type="submission" date="2020-08" db="EMBL/GenBank/DDBJ databases">
        <title>Genomic Encyclopedia of Type Strains, Phase IV (KMG-V): Genome sequencing to study the core and pangenomes of soil and plant-associated prokaryotes.</title>
        <authorList>
            <person name="Whitman W."/>
        </authorList>
    </citation>
    <scope>NUCLEOTIDE SEQUENCE [LARGE SCALE GENOMIC DNA]</scope>
    <source>
        <strain evidence="2 3">M8UP14</strain>
    </source>
</reference>
<dbReference type="EMBL" id="JACHIP010000003">
    <property type="protein sequence ID" value="MBB5057510.1"/>
    <property type="molecule type" value="Genomic_DNA"/>
</dbReference>
<dbReference type="RefSeq" id="WP_246409010.1">
    <property type="nucleotide sequence ID" value="NZ_JACHIP010000003.1"/>
</dbReference>
<comment type="caution">
    <text evidence="2">The sequence shown here is derived from an EMBL/GenBank/DDBJ whole genome shotgun (WGS) entry which is preliminary data.</text>
</comment>
<organism evidence="2 3">
    <name type="scientific">Granulicella aggregans</name>
    <dbReference type="NCBI Taxonomy" id="474949"/>
    <lineage>
        <taxon>Bacteria</taxon>
        <taxon>Pseudomonadati</taxon>
        <taxon>Acidobacteriota</taxon>
        <taxon>Terriglobia</taxon>
        <taxon>Terriglobales</taxon>
        <taxon>Acidobacteriaceae</taxon>
        <taxon>Granulicella</taxon>
    </lineage>
</organism>
<protein>
    <submittedName>
        <fullName evidence="2">Uncharacterized protein</fullName>
    </submittedName>
</protein>
<feature type="chain" id="PRO_5031064300" evidence="1">
    <location>
        <begin position="25"/>
        <end position="193"/>
    </location>
</feature>
<dbReference type="Proteomes" id="UP000540989">
    <property type="component" value="Unassembled WGS sequence"/>
</dbReference>
<evidence type="ECO:0000313" key="3">
    <source>
        <dbReference type="Proteomes" id="UP000540989"/>
    </source>
</evidence>
<accession>A0A7W7ZCS5</accession>
<dbReference type="AlphaFoldDB" id="A0A7W7ZCS5"/>